<feature type="transmembrane region" description="Helical" evidence="16">
    <location>
        <begin position="476"/>
        <end position="494"/>
    </location>
</feature>
<keyword evidence="12 16" id="KW-0472">Membrane</keyword>
<evidence type="ECO:0000313" key="20">
    <source>
        <dbReference type="Proteomes" id="UP000008792"/>
    </source>
</evidence>
<dbReference type="SUPFAM" id="SSF52540">
    <property type="entry name" value="P-loop containing nucleoside triphosphate hydrolases"/>
    <property type="match status" value="2"/>
</dbReference>
<dbReference type="InterPro" id="IPR011527">
    <property type="entry name" value="ABC1_TM_dom"/>
</dbReference>
<dbReference type="EMBL" id="CH940661">
    <property type="protein sequence ID" value="KRF85620.1"/>
    <property type="molecule type" value="Genomic_DNA"/>
</dbReference>
<evidence type="ECO:0000256" key="11">
    <source>
        <dbReference type="ARBA" id="ARBA00022989"/>
    </source>
</evidence>
<feature type="transmembrane region" description="Helical" evidence="16">
    <location>
        <begin position="1032"/>
        <end position="1054"/>
    </location>
</feature>
<feature type="domain" description="ABC transporter" evidence="17">
    <location>
        <begin position="651"/>
        <end position="875"/>
    </location>
</feature>
<feature type="domain" description="ABC transmembrane type-1" evidence="18">
    <location>
        <begin position="334"/>
        <end position="619"/>
    </location>
</feature>
<dbReference type="GO" id="GO:0005524">
    <property type="term" value="F:ATP binding"/>
    <property type="evidence" value="ECO:0007669"/>
    <property type="project" value="UniProtKB-KW"/>
</dbReference>
<dbReference type="PROSITE" id="PS50929">
    <property type="entry name" value="ABC_TM1F"/>
    <property type="match status" value="2"/>
</dbReference>
<dbReference type="GO" id="GO:0005774">
    <property type="term" value="C:vacuolar membrane"/>
    <property type="evidence" value="ECO:0007669"/>
    <property type="project" value="UniProtKB-SubCell"/>
</dbReference>
<dbReference type="CDD" id="cd18595">
    <property type="entry name" value="ABC_6TM_MRP1_2_3_6_D1_like"/>
    <property type="match status" value="1"/>
</dbReference>
<gene>
    <name evidence="19" type="primary">Dvir\GJ16281</name>
    <name evidence="19" type="ORF">Dvir_GJ16281</name>
</gene>
<evidence type="ECO:0000259" key="17">
    <source>
        <dbReference type="PROSITE" id="PS50893"/>
    </source>
</evidence>
<feature type="region of interest" description="Disordered" evidence="15">
    <location>
        <begin position="292"/>
        <end position="312"/>
    </location>
</feature>
<dbReference type="InterPro" id="IPR017871">
    <property type="entry name" value="ABC_transporter-like_CS"/>
</dbReference>
<feature type="transmembrane region" description="Helical" evidence="16">
    <location>
        <begin position="78"/>
        <end position="97"/>
    </location>
</feature>
<dbReference type="FunFam" id="3.40.50.300:FF:000074">
    <property type="entry name" value="Multidrug resistance-associated protein 5 isoform 1"/>
    <property type="match status" value="1"/>
</dbReference>
<evidence type="ECO:0000256" key="16">
    <source>
        <dbReference type="SAM" id="Phobius"/>
    </source>
</evidence>
<dbReference type="FunCoup" id="A0A0Q9WXB4">
    <property type="interactions" value="458"/>
</dbReference>
<dbReference type="InParanoid" id="A0A0Q9WXB4"/>
<sequence>MGDATAFSSMDEFCGSTFWDANETWWTTDPDFTPCFEQTVLVWAPCAFFWLFMLFDFWYLKASLDKNIPWNRLNISKLLINVGLLVVTALDLIMSFVKKGGDSELPLYGVDIWTPIIKLLTFLMVLMFIPLNRKYGVQTSGCQFMFWFLLTIFSIPRCRTEARLHQERGQIIGSQQAEPHDFTWETYQFASFFIFFAFTCLMLILNCFADQLPRQTKYYRGPKEIPELSASFLSRITYSWFDRMALKGYRNPLEEKDLWDLRPQDSCKEVMPTFAHYWNKNVRKNYKRASGGQEPKAQFSNGKVSFENPQSNGRKKGMASIMPPIYRSFGGIFLFGSFFKLITDILTFAQPQVLSLIIGYVEDFAKVPQPEWKGIMYSILLFVLASAQTFILAQYFHRMFIVGLRIRTALINCIYRKALRISNAARKASTVGEIVNLMAVDAQRFMDLTTYLNMLWSAPLQIALALYFLWQQLGPSVLAGLAVMIIMIPLNGFIASRIKTYQIRQMKYKDERVKLMNEVLSGIKVLKLYAWEPSFEKQVLDIRDKEIATLRATAYLNASTSFLWSCAPFLVSLVTFATYLLSNEANQLSVEKVFVSLALFDIMKLPLTIIPMLTVDIAETQVSVQRINKFLNSEELDPNNVQHDASKPHPMSIENGHFSWGDEDEMTLKNINMQVPKNNLVAIVGTVGSGKSSVIQALLGEMEKISGTVNTVGKMAYVPQQAWIQNATVRDNILFGKPYDRKRYNKVIDACALRTDIEILSAGDLTEVGEKGINLSGGQKQRISLARAVYHNADLYLLDDPLSAVDSHVGKHIFEEVIGPKGMLAKKTRVLVTHGITFLPQTDKIYVMKMGEISENGTYAELLKNRGAFADFLMQHLQEGEEEEEELNQIKRQLSQTDPALVAPFEKAILLARTESLSDSISVTSADSLMGGSLRRRGKRQDSYDSNASAASLKKKQEVEGKLIETEKSQTGGVDFAVYKHYIKSVGIFLSVATLVLNFVFQAFQIGSNLWLTQWSNDKAVEHDTGLRNMYLGVYGAFGFGQGVFAYIAVVIVYCGGLKAAKTLHNQLLNQVMRGSICRFFDITPLGRILNSFSADMDVIDEELPATMDSFMTFIFMVLATIVVISISTPIFLAVIVPIGFIYYFAQRFYVATSRQLMRLESVSRSPIYSHFGETVTGVSTIRAYTVQDRFIEESDNKVDKNQVCKYPSLIANRWLAVRLEMVGNLIILFASLFAVLGGQTNPGLVGLSVSYALQVTQTLNWLVRMSSDIETNIVSVERIKEYGETKQEAAWELEEDKKKPKNWPEDGRVEFKDFQVRYREGLELVLRGVSFNISGGQKVGIVGRTGAGKSSLTLALFRIIESAGGKILIDGIDIATMGLHMLRSRLTIIPQDPVLFSGSLRSNLDPFEVKTDDEIWKALELSHLKAFAKSLTAGLNHEISEGGENLSVGQRQLVCLARALLRKTKVLVLDEATAAVDLETDDLIQKTIRSEFRECTVLTIAHRLNTILDSDKVIVLDKGQITEFDAPSALLADPKSAFFSMAKDANLV</sequence>
<evidence type="ECO:0000313" key="19">
    <source>
        <dbReference type="EMBL" id="KRF85620.1"/>
    </source>
</evidence>
<dbReference type="Pfam" id="PF00005">
    <property type="entry name" value="ABC_tran"/>
    <property type="match status" value="2"/>
</dbReference>
<feature type="compositionally biased region" description="Polar residues" evidence="15">
    <location>
        <begin position="298"/>
        <end position="312"/>
    </location>
</feature>
<evidence type="ECO:0000256" key="13">
    <source>
        <dbReference type="ARBA" id="ARBA00024220"/>
    </source>
</evidence>
<name>A0A0Q9WXB4_DROVI</name>
<comment type="catalytic activity">
    <reaction evidence="14">
        <text>leukotriene C4(in) + ATP + H2O = leukotriene C4(out) + ADP + phosphate + H(+)</text>
        <dbReference type="Rhea" id="RHEA:38963"/>
        <dbReference type="ChEBI" id="CHEBI:15377"/>
        <dbReference type="ChEBI" id="CHEBI:15378"/>
        <dbReference type="ChEBI" id="CHEBI:30616"/>
        <dbReference type="ChEBI" id="CHEBI:43474"/>
        <dbReference type="ChEBI" id="CHEBI:57973"/>
        <dbReference type="ChEBI" id="CHEBI:456216"/>
    </reaction>
    <physiologicalReaction direction="left-to-right" evidence="14">
        <dbReference type="Rhea" id="RHEA:38964"/>
    </physiologicalReaction>
</comment>
<keyword evidence="5" id="KW-1003">Cell membrane</keyword>
<keyword evidence="10" id="KW-1278">Translocase</keyword>
<dbReference type="InterPro" id="IPR036640">
    <property type="entry name" value="ABC1_TM_sf"/>
</dbReference>
<evidence type="ECO:0000256" key="1">
    <source>
        <dbReference type="ARBA" id="ARBA00004128"/>
    </source>
</evidence>
<evidence type="ECO:0000256" key="15">
    <source>
        <dbReference type="SAM" id="MobiDB-lite"/>
    </source>
</evidence>
<keyword evidence="11 16" id="KW-1133">Transmembrane helix</keyword>
<proteinExistence type="inferred from homology"/>
<dbReference type="InterPro" id="IPR003593">
    <property type="entry name" value="AAA+_ATPase"/>
</dbReference>
<reference evidence="19 20" key="1">
    <citation type="journal article" date="2007" name="Nature">
        <title>Evolution of genes and genomes on the Drosophila phylogeny.</title>
        <authorList>
            <consortium name="Drosophila 12 Genomes Consortium"/>
            <person name="Clark A.G."/>
            <person name="Eisen M.B."/>
            <person name="Smith D.R."/>
            <person name="Bergman C.M."/>
            <person name="Oliver B."/>
            <person name="Markow T.A."/>
            <person name="Kaufman T.C."/>
            <person name="Kellis M."/>
            <person name="Gelbart W."/>
            <person name="Iyer V.N."/>
            <person name="Pollard D.A."/>
            <person name="Sackton T.B."/>
            <person name="Larracuente A.M."/>
            <person name="Singh N.D."/>
            <person name="Abad J.P."/>
            <person name="Abt D.N."/>
            <person name="Adryan B."/>
            <person name="Aguade M."/>
            <person name="Akashi H."/>
            <person name="Anderson W.W."/>
            <person name="Aquadro C.F."/>
            <person name="Ardell D.H."/>
            <person name="Arguello R."/>
            <person name="Artieri C.G."/>
            <person name="Barbash D.A."/>
            <person name="Barker D."/>
            <person name="Barsanti P."/>
            <person name="Batterham P."/>
            <person name="Batzoglou S."/>
            <person name="Begun D."/>
            <person name="Bhutkar A."/>
            <person name="Blanco E."/>
            <person name="Bosak S.A."/>
            <person name="Bradley R.K."/>
            <person name="Brand A.D."/>
            <person name="Brent M.R."/>
            <person name="Brooks A.N."/>
            <person name="Brown R.H."/>
            <person name="Butlin R.K."/>
            <person name="Caggese C."/>
            <person name="Calvi B.R."/>
            <person name="Bernardo de Carvalho A."/>
            <person name="Caspi A."/>
            <person name="Castrezana S."/>
            <person name="Celniker S.E."/>
            <person name="Chang J.L."/>
            <person name="Chapple C."/>
            <person name="Chatterji S."/>
            <person name="Chinwalla A."/>
            <person name="Civetta A."/>
            <person name="Clifton S.W."/>
            <person name="Comeron J.M."/>
            <person name="Costello J.C."/>
            <person name="Coyne J.A."/>
            <person name="Daub J."/>
            <person name="David R.G."/>
            <person name="Delcher A.L."/>
            <person name="Delehaunty K."/>
            <person name="Do C.B."/>
            <person name="Ebling H."/>
            <person name="Edwards K."/>
            <person name="Eickbush T."/>
            <person name="Evans J.D."/>
            <person name="Filipski A."/>
            <person name="Findeiss S."/>
            <person name="Freyhult E."/>
            <person name="Fulton L."/>
            <person name="Fulton R."/>
            <person name="Garcia A.C."/>
            <person name="Gardiner A."/>
            <person name="Garfield D.A."/>
            <person name="Garvin B.E."/>
            <person name="Gibson G."/>
            <person name="Gilbert D."/>
            <person name="Gnerre S."/>
            <person name="Godfrey J."/>
            <person name="Good R."/>
            <person name="Gotea V."/>
            <person name="Gravely B."/>
            <person name="Greenberg A.J."/>
            <person name="Griffiths-Jones S."/>
            <person name="Gross S."/>
            <person name="Guigo R."/>
            <person name="Gustafson E.A."/>
            <person name="Haerty W."/>
            <person name="Hahn M.W."/>
            <person name="Halligan D.L."/>
            <person name="Halpern A.L."/>
            <person name="Halter G.M."/>
            <person name="Han M.V."/>
            <person name="Heger A."/>
            <person name="Hillier L."/>
            <person name="Hinrichs A.S."/>
            <person name="Holmes I."/>
            <person name="Hoskins R.A."/>
            <person name="Hubisz M.J."/>
            <person name="Hultmark D."/>
            <person name="Huntley M.A."/>
            <person name="Jaffe D.B."/>
            <person name="Jagadeeshan S."/>
            <person name="Jeck W.R."/>
            <person name="Johnson J."/>
            <person name="Jones C.D."/>
            <person name="Jordan W.C."/>
            <person name="Karpen G.H."/>
            <person name="Kataoka E."/>
            <person name="Keightley P.D."/>
            <person name="Kheradpour P."/>
            <person name="Kirkness E.F."/>
            <person name="Koerich L.B."/>
            <person name="Kristiansen K."/>
            <person name="Kudrna D."/>
            <person name="Kulathinal R.J."/>
            <person name="Kumar S."/>
            <person name="Kwok R."/>
            <person name="Lander E."/>
            <person name="Langley C.H."/>
            <person name="Lapoint R."/>
            <person name="Lazzaro B.P."/>
            <person name="Lee S.J."/>
            <person name="Levesque L."/>
            <person name="Li R."/>
            <person name="Lin C.F."/>
            <person name="Lin M.F."/>
            <person name="Lindblad-Toh K."/>
            <person name="Llopart A."/>
            <person name="Long M."/>
            <person name="Low L."/>
            <person name="Lozovsky E."/>
            <person name="Lu J."/>
            <person name="Luo M."/>
            <person name="Machado C.A."/>
            <person name="Makalowski W."/>
            <person name="Marzo M."/>
            <person name="Matsuda M."/>
            <person name="Matzkin L."/>
            <person name="McAllister B."/>
            <person name="McBride C.S."/>
            <person name="McKernan B."/>
            <person name="McKernan K."/>
            <person name="Mendez-Lago M."/>
            <person name="Minx P."/>
            <person name="Mollenhauer M.U."/>
            <person name="Montooth K."/>
            <person name="Mount S.M."/>
            <person name="Mu X."/>
            <person name="Myers E."/>
            <person name="Negre B."/>
            <person name="Newfeld S."/>
            <person name="Nielsen R."/>
            <person name="Noor M.A."/>
            <person name="O'Grady P."/>
            <person name="Pachter L."/>
            <person name="Papaceit M."/>
            <person name="Parisi M.J."/>
            <person name="Parisi M."/>
            <person name="Parts L."/>
            <person name="Pedersen J.S."/>
            <person name="Pesole G."/>
            <person name="Phillippy A.M."/>
            <person name="Ponting C.P."/>
            <person name="Pop M."/>
            <person name="Porcelli D."/>
            <person name="Powell J.R."/>
            <person name="Prohaska S."/>
            <person name="Pruitt K."/>
            <person name="Puig M."/>
            <person name="Quesneville H."/>
            <person name="Ram K.R."/>
            <person name="Rand D."/>
            <person name="Rasmussen M.D."/>
            <person name="Reed L.K."/>
            <person name="Reenan R."/>
            <person name="Reily A."/>
            <person name="Remington K.A."/>
            <person name="Rieger T.T."/>
            <person name="Ritchie M.G."/>
            <person name="Robin C."/>
            <person name="Rogers Y.H."/>
            <person name="Rohde C."/>
            <person name="Rozas J."/>
            <person name="Rubenfield M.J."/>
            <person name="Ruiz A."/>
            <person name="Russo S."/>
            <person name="Salzberg S.L."/>
            <person name="Sanchez-Gracia A."/>
            <person name="Saranga D.J."/>
            <person name="Sato H."/>
            <person name="Schaeffer S.W."/>
            <person name="Schatz M.C."/>
            <person name="Schlenke T."/>
            <person name="Schwartz R."/>
            <person name="Segarra C."/>
            <person name="Singh R.S."/>
            <person name="Sirot L."/>
            <person name="Sirota M."/>
            <person name="Sisneros N.B."/>
            <person name="Smith C.D."/>
            <person name="Smith T.F."/>
            <person name="Spieth J."/>
            <person name="Stage D.E."/>
            <person name="Stark A."/>
            <person name="Stephan W."/>
            <person name="Strausberg R.L."/>
            <person name="Strempel S."/>
            <person name="Sturgill D."/>
            <person name="Sutton G."/>
            <person name="Sutton G.G."/>
            <person name="Tao W."/>
            <person name="Teichmann S."/>
            <person name="Tobari Y.N."/>
            <person name="Tomimura Y."/>
            <person name="Tsolas J.M."/>
            <person name="Valente V.L."/>
            <person name="Venter E."/>
            <person name="Venter J.C."/>
            <person name="Vicario S."/>
            <person name="Vieira F.G."/>
            <person name="Vilella A.J."/>
            <person name="Villasante A."/>
            <person name="Walenz B."/>
            <person name="Wang J."/>
            <person name="Wasserman M."/>
            <person name="Watts T."/>
            <person name="Wilson D."/>
            <person name="Wilson R.K."/>
            <person name="Wing R.A."/>
            <person name="Wolfner M.F."/>
            <person name="Wong A."/>
            <person name="Wong G.K."/>
            <person name="Wu C.I."/>
            <person name="Wu G."/>
            <person name="Yamamoto D."/>
            <person name="Yang H.P."/>
            <person name="Yang S.P."/>
            <person name="Yorke J.A."/>
            <person name="Yoshida K."/>
            <person name="Zdobnov E."/>
            <person name="Zhang P."/>
            <person name="Zhang Y."/>
            <person name="Zimin A.V."/>
            <person name="Baldwin J."/>
            <person name="Abdouelleil A."/>
            <person name="Abdulkadir J."/>
            <person name="Abebe A."/>
            <person name="Abera B."/>
            <person name="Abreu J."/>
            <person name="Acer S.C."/>
            <person name="Aftuck L."/>
            <person name="Alexander A."/>
            <person name="An P."/>
            <person name="Anderson E."/>
            <person name="Anderson S."/>
            <person name="Arachi H."/>
            <person name="Azer M."/>
            <person name="Bachantsang P."/>
            <person name="Barry A."/>
            <person name="Bayul T."/>
            <person name="Berlin A."/>
            <person name="Bessette D."/>
            <person name="Bloom T."/>
            <person name="Blye J."/>
            <person name="Boguslavskiy L."/>
            <person name="Bonnet C."/>
            <person name="Boukhgalter B."/>
            <person name="Bourzgui I."/>
            <person name="Brown A."/>
            <person name="Cahill P."/>
            <person name="Channer S."/>
            <person name="Cheshatsang Y."/>
            <person name="Chuda L."/>
            <person name="Citroen M."/>
            <person name="Collymore A."/>
            <person name="Cooke P."/>
            <person name="Costello M."/>
            <person name="D'Aco K."/>
            <person name="Daza R."/>
            <person name="De Haan G."/>
            <person name="DeGray S."/>
            <person name="DeMaso C."/>
            <person name="Dhargay N."/>
            <person name="Dooley K."/>
            <person name="Dooley E."/>
            <person name="Doricent M."/>
            <person name="Dorje P."/>
            <person name="Dorjee K."/>
            <person name="Dupes A."/>
            <person name="Elong R."/>
            <person name="Falk J."/>
            <person name="Farina A."/>
            <person name="Faro S."/>
            <person name="Ferguson D."/>
            <person name="Fisher S."/>
            <person name="Foley C.D."/>
            <person name="Franke A."/>
            <person name="Friedrich D."/>
            <person name="Gadbois L."/>
            <person name="Gearin G."/>
            <person name="Gearin C.R."/>
            <person name="Giannoukos G."/>
            <person name="Goode T."/>
            <person name="Graham J."/>
            <person name="Grandbois E."/>
            <person name="Grewal S."/>
            <person name="Gyaltsen K."/>
            <person name="Hafez N."/>
            <person name="Hagos B."/>
            <person name="Hall J."/>
            <person name="Henson C."/>
            <person name="Hollinger A."/>
            <person name="Honan T."/>
            <person name="Huard M.D."/>
            <person name="Hughes L."/>
            <person name="Hurhula B."/>
            <person name="Husby M.E."/>
            <person name="Kamat A."/>
            <person name="Kanga B."/>
            <person name="Kashin S."/>
            <person name="Khazanovich D."/>
            <person name="Kisner P."/>
            <person name="Lance K."/>
            <person name="Lara M."/>
            <person name="Lee W."/>
            <person name="Lennon N."/>
            <person name="Letendre F."/>
            <person name="LeVine R."/>
            <person name="Lipovsky A."/>
            <person name="Liu X."/>
            <person name="Liu J."/>
            <person name="Liu S."/>
            <person name="Lokyitsang T."/>
            <person name="Lokyitsang Y."/>
            <person name="Lubonja R."/>
            <person name="Lui A."/>
            <person name="MacDonald P."/>
            <person name="Magnisalis V."/>
            <person name="Maru K."/>
            <person name="Matthews C."/>
            <person name="McCusker W."/>
            <person name="McDonough S."/>
            <person name="Mehta T."/>
            <person name="Meldrim J."/>
            <person name="Meneus L."/>
            <person name="Mihai O."/>
            <person name="Mihalev A."/>
            <person name="Mihova T."/>
            <person name="Mittelman R."/>
            <person name="Mlenga V."/>
            <person name="Montmayeur A."/>
            <person name="Mulrain L."/>
            <person name="Navidi A."/>
            <person name="Naylor J."/>
            <person name="Negash T."/>
            <person name="Nguyen T."/>
            <person name="Nguyen N."/>
            <person name="Nicol R."/>
            <person name="Norbu C."/>
            <person name="Norbu N."/>
            <person name="Novod N."/>
            <person name="O'Neill B."/>
            <person name="Osman S."/>
            <person name="Markiewicz E."/>
            <person name="Oyono O.L."/>
            <person name="Patti C."/>
            <person name="Phunkhang P."/>
            <person name="Pierre F."/>
            <person name="Priest M."/>
            <person name="Raghuraman S."/>
            <person name="Rege F."/>
            <person name="Reyes R."/>
            <person name="Rise C."/>
            <person name="Rogov P."/>
            <person name="Ross K."/>
            <person name="Ryan E."/>
            <person name="Settipalli S."/>
            <person name="Shea T."/>
            <person name="Sherpa N."/>
            <person name="Shi L."/>
            <person name="Shih D."/>
            <person name="Sparrow T."/>
            <person name="Spaulding J."/>
            <person name="Stalker J."/>
            <person name="Stange-Thomann N."/>
            <person name="Stavropoulos S."/>
            <person name="Stone C."/>
            <person name="Strader C."/>
            <person name="Tesfaye S."/>
            <person name="Thomson T."/>
            <person name="Thoulutsang Y."/>
            <person name="Thoulutsang D."/>
            <person name="Topham K."/>
            <person name="Topping I."/>
            <person name="Tsamla T."/>
            <person name="Vassiliev H."/>
            <person name="Vo A."/>
            <person name="Wangchuk T."/>
            <person name="Wangdi T."/>
            <person name="Weiand M."/>
            <person name="Wilkinson J."/>
            <person name="Wilson A."/>
            <person name="Yadav S."/>
            <person name="Young G."/>
            <person name="Yu Q."/>
            <person name="Zembek L."/>
            <person name="Zhong D."/>
            <person name="Zimmer A."/>
            <person name="Zwirko Z."/>
            <person name="Jaffe D.B."/>
            <person name="Alvarez P."/>
            <person name="Brockman W."/>
            <person name="Butler J."/>
            <person name="Chin C."/>
            <person name="Gnerre S."/>
            <person name="Grabherr M."/>
            <person name="Kleber M."/>
            <person name="Mauceli E."/>
            <person name="MacCallum I."/>
        </authorList>
    </citation>
    <scope>NUCLEOTIDE SEQUENCE [LARGE SCALE GENOMIC DNA]</scope>
    <source>
        <strain evidence="20">Tucson 15010-1051.87</strain>
    </source>
</reference>
<dbReference type="GO" id="GO:0016887">
    <property type="term" value="F:ATP hydrolysis activity"/>
    <property type="evidence" value="ECO:0007669"/>
    <property type="project" value="InterPro"/>
</dbReference>
<evidence type="ECO:0000256" key="10">
    <source>
        <dbReference type="ARBA" id="ARBA00022967"/>
    </source>
</evidence>
<dbReference type="GO" id="GO:0005886">
    <property type="term" value="C:plasma membrane"/>
    <property type="evidence" value="ECO:0007669"/>
    <property type="project" value="UniProtKB-SubCell"/>
</dbReference>
<evidence type="ECO:0000256" key="4">
    <source>
        <dbReference type="ARBA" id="ARBA00022448"/>
    </source>
</evidence>
<feature type="transmembrane region" description="Helical" evidence="16">
    <location>
        <begin position="988"/>
        <end position="1012"/>
    </location>
</feature>
<evidence type="ECO:0000256" key="3">
    <source>
        <dbReference type="ARBA" id="ARBA00009726"/>
    </source>
</evidence>
<feature type="transmembrane region" description="Helical" evidence="16">
    <location>
        <begin position="1216"/>
        <end position="1238"/>
    </location>
</feature>
<feature type="transmembrane region" description="Helical" evidence="16">
    <location>
        <begin position="1114"/>
        <end position="1146"/>
    </location>
</feature>
<dbReference type="PANTHER" id="PTHR24223">
    <property type="entry name" value="ATP-BINDING CASSETTE SUB-FAMILY C"/>
    <property type="match status" value="1"/>
</dbReference>
<dbReference type="FunFam" id="1.20.1560.10:FF:000001">
    <property type="entry name" value="ATP-binding cassette subfamily C member 1"/>
    <property type="match status" value="1"/>
</dbReference>
<keyword evidence="20" id="KW-1185">Reference proteome</keyword>
<dbReference type="InterPro" id="IPR050173">
    <property type="entry name" value="ABC_transporter_C-like"/>
</dbReference>
<dbReference type="GO" id="GO:0015431">
    <property type="term" value="F:ABC-type glutathione S-conjugate transporter activity"/>
    <property type="evidence" value="ECO:0007669"/>
    <property type="project" value="UniProtKB-EC"/>
</dbReference>
<keyword evidence="4" id="KW-0813">Transport</keyword>
<dbReference type="PANTHER" id="PTHR24223:SF443">
    <property type="entry name" value="MULTIDRUG-RESISTANCE LIKE PROTEIN 1, ISOFORM I"/>
    <property type="match status" value="1"/>
</dbReference>
<feature type="domain" description="ABC transmembrane type-1" evidence="18">
    <location>
        <begin position="992"/>
        <end position="1272"/>
    </location>
</feature>
<keyword evidence="6 16" id="KW-0812">Transmembrane</keyword>
<dbReference type="Pfam" id="PF24357">
    <property type="entry name" value="TMD0_ABC"/>
    <property type="match status" value="1"/>
</dbReference>
<dbReference type="OrthoDB" id="6500128at2759"/>
<keyword evidence="9" id="KW-0067">ATP-binding</keyword>
<accession>A0A0Q9WXB4</accession>
<dbReference type="STRING" id="7244.A0A0Q9WXB4"/>
<dbReference type="CDD" id="cd03250">
    <property type="entry name" value="ABCC_MRP_domain1"/>
    <property type="match status" value="1"/>
</dbReference>
<dbReference type="InterPro" id="IPR005292">
    <property type="entry name" value="MRP"/>
</dbReference>
<feature type="transmembrane region" description="Helical" evidence="16">
    <location>
        <begin position="112"/>
        <end position="129"/>
    </location>
</feature>
<dbReference type="SMR" id="A0A0Q9WXB4"/>
<dbReference type="FunFam" id="1.20.1560.10:FF:000041">
    <property type="entry name" value="Multidrug-Resistance like protein 1, isoform C"/>
    <property type="match status" value="1"/>
</dbReference>
<evidence type="ECO:0000256" key="8">
    <source>
        <dbReference type="ARBA" id="ARBA00022741"/>
    </source>
</evidence>
<protein>
    <recommendedName>
        <fullName evidence="13">ABC-type glutathione-S-conjugate transporter</fullName>
        <ecNumber evidence="13">7.6.2.3</ecNumber>
    </recommendedName>
</protein>
<keyword evidence="7" id="KW-0677">Repeat</keyword>
<dbReference type="InterPro" id="IPR003439">
    <property type="entry name" value="ABC_transporter-like_ATP-bd"/>
</dbReference>
<dbReference type="CDD" id="cd18603">
    <property type="entry name" value="ABC_6TM_MRP1_2_3_6_D2_like"/>
    <property type="match status" value="1"/>
</dbReference>
<evidence type="ECO:0000256" key="14">
    <source>
        <dbReference type="ARBA" id="ARBA00047523"/>
    </source>
</evidence>
<feature type="transmembrane region" description="Helical" evidence="16">
    <location>
        <begin position="324"/>
        <end position="342"/>
    </location>
</feature>
<dbReference type="Pfam" id="PF00664">
    <property type="entry name" value="ABC_membrane"/>
    <property type="match status" value="2"/>
</dbReference>
<dbReference type="FunFam" id="3.40.50.300:FF:000812">
    <property type="entry name" value="multidrug resistance-associated protein 1 isoform X15"/>
    <property type="match status" value="1"/>
</dbReference>
<evidence type="ECO:0000256" key="2">
    <source>
        <dbReference type="ARBA" id="ARBA00004651"/>
    </source>
</evidence>
<dbReference type="NCBIfam" id="TIGR00957">
    <property type="entry name" value="MRP_assoc_pro"/>
    <property type="match status" value="1"/>
</dbReference>
<feature type="transmembrane region" description="Helical" evidence="16">
    <location>
        <begin position="40"/>
        <end position="58"/>
    </location>
</feature>
<evidence type="ECO:0000256" key="5">
    <source>
        <dbReference type="ARBA" id="ARBA00022475"/>
    </source>
</evidence>
<evidence type="ECO:0000256" key="7">
    <source>
        <dbReference type="ARBA" id="ARBA00022737"/>
    </source>
</evidence>
<dbReference type="InterPro" id="IPR027417">
    <property type="entry name" value="P-loop_NTPase"/>
</dbReference>
<feature type="transmembrane region" description="Helical" evidence="16">
    <location>
        <begin position="562"/>
        <end position="581"/>
    </location>
</feature>
<feature type="transmembrane region" description="Helical" evidence="16">
    <location>
        <begin position="451"/>
        <end position="470"/>
    </location>
</feature>
<dbReference type="Gene3D" id="1.20.1560.10">
    <property type="entry name" value="ABC transporter type 1, transmembrane domain"/>
    <property type="match status" value="2"/>
</dbReference>
<dbReference type="SUPFAM" id="SSF90123">
    <property type="entry name" value="ABC transporter transmembrane region"/>
    <property type="match status" value="2"/>
</dbReference>
<dbReference type="InterPro" id="IPR056227">
    <property type="entry name" value="TMD0_ABC"/>
</dbReference>
<evidence type="ECO:0000256" key="12">
    <source>
        <dbReference type="ARBA" id="ARBA00023136"/>
    </source>
</evidence>
<dbReference type="PROSITE" id="PS00211">
    <property type="entry name" value="ABC_TRANSPORTER_1"/>
    <property type="match status" value="2"/>
</dbReference>
<comment type="subcellular location">
    <subcellularLocation>
        <location evidence="2">Cell membrane</location>
        <topology evidence="2">Multi-pass membrane protein</topology>
    </subcellularLocation>
    <subcellularLocation>
        <location evidence="1">Vacuole membrane</location>
        <topology evidence="1">Multi-pass membrane protein</topology>
    </subcellularLocation>
</comment>
<organism evidence="19 20">
    <name type="scientific">Drosophila virilis</name>
    <name type="common">Fruit fly</name>
    <dbReference type="NCBI Taxonomy" id="7244"/>
    <lineage>
        <taxon>Eukaryota</taxon>
        <taxon>Metazoa</taxon>
        <taxon>Ecdysozoa</taxon>
        <taxon>Arthropoda</taxon>
        <taxon>Hexapoda</taxon>
        <taxon>Insecta</taxon>
        <taxon>Pterygota</taxon>
        <taxon>Neoptera</taxon>
        <taxon>Endopterygota</taxon>
        <taxon>Diptera</taxon>
        <taxon>Brachycera</taxon>
        <taxon>Muscomorpha</taxon>
        <taxon>Ephydroidea</taxon>
        <taxon>Drosophilidae</taxon>
        <taxon>Drosophila</taxon>
    </lineage>
</organism>
<feature type="transmembrane region" description="Helical" evidence="16">
    <location>
        <begin position="375"/>
        <end position="396"/>
    </location>
</feature>
<evidence type="ECO:0000259" key="18">
    <source>
        <dbReference type="PROSITE" id="PS50929"/>
    </source>
</evidence>
<evidence type="ECO:0000256" key="6">
    <source>
        <dbReference type="ARBA" id="ARBA00022692"/>
    </source>
</evidence>
<comment type="similarity">
    <text evidence="3">Belongs to the ABC transporter superfamily. ABCC family. Conjugate transporter (TC 3.A.1.208) subfamily.</text>
</comment>
<dbReference type="CDD" id="cd03244">
    <property type="entry name" value="ABCC_MRP_domain2"/>
    <property type="match status" value="1"/>
</dbReference>
<dbReference type="EC" id="7.6.2.3" evidence="13"/>
<dbReference type="Gene3D" id="3.40.50.300">
    <property type="entry name" value="P-loop containing nucleotide triphosphate hydrolases"/>
    <property type="match status" value="2"/>
</dbReference>
<dbReference type="SMART" id="SM00382">
    <property type="entry name" value="AAA"/>
    <property type="match status" value="2"/>
</dbReference>
<dbReference type="PROSITE" id="PS50893">
    <property type="entry name" value="ABC_TRANSPORTER_2"/>
    <property type="match status" value="2"/>
</dbReference>
<feature type="transmembrane region" description="Helical" evidence="16">
    <location>
        <begin position="189"/>
        <end position="209"/>
    </location>
</feature>
<feature type="transmembrane region" description="Helical" evidence="16">
    <location>
        <begin position="136"/>
        <end position="155"/>
    </location>
</feature>
<dbReference type="Proteomes" id="UP000008792">
    <property type="component" value="Unassembled WGS sequence"/>
</dbReference>
<feature type="domain" description="ABC transporter" evidence="17">
    <location>
        <begin position="1310"/>
        <end position="1544"/>
    </location>
</feature>
<keyword evidence="8" id="KW-0547">Nucleotide-binding</keyword>
<evidence type="ECO:0000256" key="9">
    <source>
        <dbReference type="ARBA" id="ARBA00022840"/>
    </source>
</evidence>